<feature type="domain" description="Choice-of-anchor I" evidence="1">
    <location>
        <begin position="187"/>
        <end position="712"/>
    </location>
</feature>
<evidence type="ECO:0000313" key="3">
    <source>
        <dbReference type="Proteomes" id="UP000282818"/>
    </source>
</evidence>
<accession>A0A437Q933</accession>
<dbReference type="InterPro" id="IPR052956">
    <property type="entry name" value="Mesenchyme-surface_protein"/>
</dbReference>
<evidence type="ECO:0000259" key="1">
    <source>
        <dbReference type="Pfam" id="PF22494"/>
    </source>
</evidence>
<dbReference type="PROSITE" id="PS51257">
    <property type="entry name" value="PROKAR_LIPOPROTEIN"/>
    <property type="match status" value="1"/>
</dbReference>
<dbReference type="RefSeq" id="WP_127693845.1">
    <property type="nucleotide sequence ID" value="NZ_SACQ01000003.1"/>
</dbReference>
<dbReference type="PANTHER" id="PTHR46928:SF1">
    <property type="entry name" value="MESENCHYME-SPECIFIC CELL SURFACE GLYCOPROTEIN"/>
    <property type="match status" value="1"/>
</dbReference>
<dbReference type="AlphaFoldDB" id="A0A437Q933"/>
<evidence type="ECO:0000313" key="2">
    <source>
        <dbReference type="EMBL" id="RVU31000.1"/>
    </source>
</evidence>
<protein>
    <recommendedName>
        <fullName evidence="1">Choice-of-anchor I domain-containing protein</fullName>
    </recommendedName>
</protein>
<reference evidence="2 3" key="1">
    <citation type="submission" date="2019-01" db="EMBL/GenBank/DDBJ databases">
        <authorList>
            <person name="Chen W.-M."/>
        </authorList>
    </citation>
    <scope>NUCLEOTIDE SEQUENCE [LARGE SCALE GENOMIC DNA]</scope>
    <source>
        <strain evidence="2 3">HPM-16</strain>
    </source>
</reference>
<dbReference type="Gene3D" id="2.130.10.10">
    <property type="entry name" value="YVTN repeat-like/Quinoprotein amine dehydrogenase"/>
    <property type="match status" value="1"/>
</dbReference>
<dbReference type="Proteomes" id="UP000282818">
    <property type="component" value="Unassembled WGS sequence"/>
</dbReference>
<dbReference type="PANTHER" id="PTHR46928">
    <property type="entry name" value="MESENCHYME-SPECIFIC CELL SURFACE GLYCOPROTEIN"/>
    <property type="match status" value="1"/>
</dbReference>
<comment type="caution">
    <text evidence="2">The sequence shown here is derived from an EMBL/GenBank/DDBJ whole genome shotgun (WGS) entry which is preliminary data.</text>
</comment>
<dbReference type="InterPro" id="IPR055188">
    <property type="entry name" value="Choice_anch_I"/>
</dbReference>
<name>A0A437Q933_9GAMM</name>
<organism evidence="2 3">
    <name type="scientific">Neptunomonas marina</name>
    <dbReference type="NCBI Taxonomy" id="1815562"/>
    <lineage>
        <taxon>Bacteria</taxon>
        <taxon>Pseudomonadati</taxon>
        <taxon>Pseudomonadota</taxon>
        <taxon>Gammaproteobacteria</taxon>
        <taxon>Oceanospirillales</taxon>
        <taxon>Oceanospirillaceae</taxon>
        <taxon>Neptunomonas</taxon>
    </lineage>
</organism>
<keyword evidence="3" id="KW-1185">Reference proteome</keyword>
<proteinExistence type="predicted"/>
<dbReference type="EMBL" id="SACQ01000003">
    <property type="protein sequence ID" value="RVU31000.1"/>
    <property type="molecule type" value="Genomic_DNA"/>
</dbReference>
<sequence length="713" mass="75390">MKVRRTPLFVSVLAASLLTGCNNDNDKTLTGRFVDSPVQGLSFSTPSQSGETNANGEFTYQAGEMVTFAIGNLQLPAVKAQQTVTPLDLFGASSPYNPAVVNLARLLQSLDADSVAENGIALSIPDTLPASVSDWRDSAAIDAYLTVSAKDAVSHLQTSLNSLNGDAAMNLVGRYVPADQQLDKSQAEIVGYHKASESVLLINAKDSTVDILDTATLGSQPLLNPLSASNLTLRHQLDVTADVEQALSGFSVGGINSLAISNDLLAIAVQNDDKQAAGAVAFYGLDQNGTATFQKAVIAGALPDNVVFSADGKYALAANEGEPSSDYSNDPEGSVTLIAIDNGVAADTATQITFSDFNQGGSRASELGSMVRISHPNATVAQDLEPEYIAVSSDSTKAYVAMQENNAVAVIDLATARVDSIWGLGYKDHGVSGNGLDASNKDDAINIRTYSNLYGAYMPDTIASYRVDGVNYLVTANEGDSREYIYDGVTQSECEQAGHTYDDGDCISWIDEARIKDFTLDSSVFQDADMLQDSAVLGRLKAITTEGLNQDGQSYSKLVAFGTRSFSIFNADSGELVFDSGDDFEQTTAVVLGEMGFNANNDENGFDNRSDDKGPEPEALAIGKVGNEVYAFIGLERVGGIMQYRITNPKAPVFVNYLTNRDYQVDIANNVSAAGDLAPEGMKFVAAEHSPTGAALLIVGNEVSGTASVYEIK</sequence>
<dbReference type="SUPFAM" id="SSF75011">
    <property type="entry name" value="3-carboxy-cis,cis-mucoante lactonizing enzyme"/>
    <property type="match status" value="1"/>
</dbReference>
<dbReference type="InterPro" id="IPR015943">
    <property type="entry name" value="WD40/YVTN_repeat-like_dom_sf"/>
</dbReference>
<dbReference type="NCBIfam" id="NF038117">
    <property type="entry name" value="choice_anch_I"/>
    <property type="match status" value="1"/>
</dbReference>
<gene>
    <name evidence="2" type="ORF">EOE65_08275</name>
</gene>
<dbReference type="Pfam" id="PF22494">
    <property type="entry name" value="choice_anch_I"/>
    <property type="match status" value="1"/>
</dbReference>